<dbReference type="AlphaFoldDB" id="A0A7S1K2C0"/>
<protein>
    <submittedName>
        <fullName evidence="1">Uncharacterized protein</fullName>
    </submittedName>
</protein>
<reference evidence="1" key="1">
    <citation type="submission" date="2021-01" db="EMBL/GenBank/DDBJ databases">
        <authorList>
            <person name="Corre E."/>
            <person name="Pelletier E."/>
            <person name="Niang G."/>
            <person name="Scheremetjew M."/>
            <person name="Finn R."/>
            <person name="Kale V."/>
            <person name="Holt S."/>
            <person name="Cochrane G."/>
            <person name="Meng A."/>
            <person name="Brown T."/>
            <person name="Cohen L."/>
        </authorList>
    </citation>
    <scope>NUCLEOTIDE SEQUENCE</scope>
    <source>
        <strain evidence="1">CCMP3346</strain>
    </source>
</reference>
<organism evidence="1">
    <name type="scientific">Vitrella brassicaformis</name>
    <dbReference type="NCBI Taxonomy" id="1169539"/>
    <lineage>
        <taxon>Eukaryota</taxon>
        <taxon>Sar</taxon>
        <taxon>Alveolata</taxon>
        <taxon>Colpodellida</taxon>
        <taxon>Vitrellaceae</taxon>
        <taxon>Vitrella</taxon>
    </lineage>
</organism>
<evidence type="ECO:0000313" key="1">
    <source>
        <dbReference type="EMBL" id="CAD9059776.1"/>
    </source>
</evidence>
<sequence length="167" mass="18282">MDRLALLTSPISRVDYANTQQLHLHYDTQAVVSTCVDCHNQDSFTLKFVDNNRSIFQGTPTATPTDVTVHFRGFKIATNGYVGIDLNNLTLSGEMTGEQTGWTTLYVQLNASTAANASITFERRIIPDRPYVPPPRPLAADGNIYIPMPRPPSGMPGDKAPASSFIP</sequence>
<proteinExistence type="predicted"/>
<accession>A0A7S1K2C0</accession>
<dbReference type="EMBL" id="HBGB01025555">
    <property type="protein sequence ID" value="CAD9059776.1"/>
    <property type="molecule type" value="Transcribed_RNA"/>
</dbReference>
<gene>
    <name evidence="1" type="ORF">VBRA1451_LOCUS14846</name>
</gene>
<name>A0A7S1K2C0_9ALVE</name>